<protein>
    <submittedName>
        <fullName evidence="2">Uncharacterized protein</fullName>
    </submittedName>
</protein>
<feature type="compositionally biased region" description="Polar residues" evidence="1">
    <location>
        <begin position="1"/>
        <end position="16"/>
    </location>
</feature>
<evidence type="ECO:0000313" key="3">
    <source>
        <dbReference type="Proteomes" id="UP000037387"/>
    </source>
</evidence>
<organism evidence="2 3">
    <name type="scientific">Cellulosimicrobium cellulans F16</name>
    <dbReference type="NCBI Taxonomy" id="1350482"/>
    <lineage>
        <taxon>Bacteria</taxon>
        <taxon>Bacillati</taxon>
        <taxon>Actinomycetota</taxon>
        <taxon>Actinomycetes</taxon>
        <taxon>Micrococcales</taxon>
        <taxon>Promicromonosporaceae</taxon>
        <taxon>Cellulosimicrobium</taxon>
    </lineage>
</organism>
<dbReference type="AlphaFoldDB" id="A0A0M0F5Z5"/>
<dbReference type="PATRIC" id="fig|1350482.3.peg.2893"/>
<reference evidence="2 3" key="1">
    <citation type="journal article" date="2015" name="Sci. Rep.">
        <title>Functional and structural properties of a novel cellulosome-like multienzyme complex: efficient glycoside hydrolysis of water-insoluble 7-xylosyl-10-deacetylpaclitaxel.</title>
        <authorList>
            <person name="Dou T.Y."/>
            <person name="Luan H.W."/>
            <person name="Ge G.B."/>
            <person name="Dong M.M."/>
            <person name="Zou H.F."/>
            <person name="He Y.Q."/>
            <person name="Cui P."/>
            <person name="Wang J.Y."/>
            <person name="Hao D.C."/>
            <person name="Yang S.L."/>
            <person name="Yang L."/>
        </authorList>
    </citation>
    <scope>NUCLEOTIDE SEQUENCE [LARGE SCALE GENOMIC DNA]</scope>
    <source>
        <strain evidence="2 3">F16</strain>
    </source>
</reference>
<feature type="region of interest" description="Disordered" evidence="1">
    <location>
        <begin position="1"/>
        <end position="27"/>
    </location>
</feature>
<proteinExistence type="predicted"/>
<name>A0A0M0F5Z5_CELCE</name>
<evidence type="ECO:0000256" key="1">
    <source>
        <dbReference type="SAM" id="MobiDB-lite"/>
    </source>
</evidence>
<accession>A0A0M0F5Z5</accession>
<dbReference type="EMBL" id="ATNL01000010">
    <property type="protein sequence ID" value="KON72985.1"/>
    <property type="molecule type" value="Genomic_DNA"/>
</dbReference>
<keyword evidence="3" id="KW-1185">Reference proteome</keyword>
<evidence type="ECO:0000313" key="2">
    <source>
        <dbReference type="EMBL" id="KON72985.1"/>
    </source>
</evidence>
<sequence length="79" mass="8118">MTGMTSTGAASGSTVAGPSEHQAFPASDDVRDVVGVGVLLPNGRLAGRSFASRAEAEAWARPDEGEQVVELNLLCDCDL</sequence>
<gene>
    <name evidence="2" type="ORF">M768_20580</name>
</gene>
<comment type="caution">
    <text evidence="2">The sequence shown here is derived from an EMBL/GenBank/DDBJ whole genome shotgun (WGS) entry which is preliminary data.</text>
</comment>
<dbReference type="Proteomes" id="UP000037387">
    <property type="component" value="Unassembled WGS sequence"/>
</dbReference>